<protein>
    <submittedName>
        <fullName evidence="2">Uncharacterized protein</fullName>
    </submittedName>
</protein>
<organism evidence="2 3">
    <name type="scientific">Glonium stellatum</name>
    <dbReference type="NCBI Taxonomy" id="574774"/>
    <lineage>
        <taxon>Eukaryota</taxon>
        <taxon>Fungi</taxon>
        <taxon>Dikarya</taxon>
        <taxon>Ascomycota</taxon>
        <taxon>Pezizomycotina</taxon>
        <taxon>Dothideomycetes</taxon>
        <taxon>Pleosporomycetidae</taxon>
        <taxon>Gloniales</taxon>
        <taxon>Gloniaceae</taxon>
        <taxon>Glonium</taxon>
    </lineage>
</organism>
<feature type="compositionally biased region" description="Basic and acidic residues" evidence="1">
    <location>
        <begin position="56"/>
        <end position="72"/>
    </location>
</feature>
<dbReference type="EMBL" id="KV748873">
    <property type="protein sequence ID" value="OCL12484.1"/>
    <property type="molecule type" value="Genomic_DNA"/>
</dbReference>
<reference evidence="2 3" key="1">
    <citation type="journal article" date="2016" name="Nat. Commun.">
        <title>Ectomycorrhizal ecology is imprinted in the genome of the dominant symbiotic fungus Cenococcum geophilum.</title>
        <authorList>
            <consortium name="DOE Joint Genome Institute"/>
            <person name="Peter M."/>
            <person name="Kohler A."/>
            <person name="Ohm R.A."/>
            <person name="Kuo A."/>
            <person name="Krutzmann J."/>
            <person name="Morin E."/>
            <person name="Arend M."/>
            <person name="Barry K.W."/>
            <person name="Binder M."/>
            <person name="Choi C."/>
            <person name="Clum A."/>
            <person name="Copeland A."/>
            <person name="Grisel N."/>
            <person name="Haridas S."/>
            <person name="Kipfer T."/>
            <person name="LaButti K."/>
            <person name="Lindquist E."/>
            <person name="Lipzen A."/>
            <person name="Maire R."/>
            <person name="Meier B."/>
            <person name="Mihaltcheva S."/>
            <person name="Molinier V."/>
            <person name="Murat C."/>
            <person name="Poggeler S."/>
            <person name="Quandt C.A."/>
            <person name="Sperisen C."/>
            <person name="Tritt A."/>
            <person name="Tisserant E."/>
            <person name="Crous P.W."/>
            <person name="Henrissat B."/>
            <person name="Nehls U."/>
            <person name="Egli S."/>
            <person name="Spatafora J.W."/>
            <person name="Grigoriev I.V."/>
            <person name="Martin F.M."/>
        </authorList>
    </citation>
    <scope>NUCLEOTIDE SEQUENCE [LARGE SCALE GENOMIC DNA]</scope>
    <source>
        <strain evidence="2 3">CBS 207.34</strain>
    </source>
</reference>
<keyword evidence="3" id="KW-1185">Reference proteome</keyword>
<dbReference type="AlphaFoldDB" id="A0A8E2JX75"/>
<feature type="compositionally biased region" description="Basic and acidic residues" evidence="1">
    <location>
        <begin position="110"/>
        <end position="122"/>
    </location>
</feature>
<feature type="compositionally biased region" description="Basic residues" evidence="1">
    <location>
        <begin position="73"/>
        <end position="87"/>
    </location>
</feature>
<feature type="region of interest" description="Disordered" evidence="1">
    <location>
        <begin position="300"/>
        <end position="330"/>
    </location>
</feature>
<name>A0A8E2JX75_9PEZI</name>
<sequence>MSSRHTRIYLSKPRRTTRNRNLQPVVIGEEPKKQQSGRNSGDMKDEKEQAGMTDAGKADTKKKGASKSDVKNLAKKNTKSPKQKPRKKDVDTEDEEELSDIEVESEFDSEPEHTKVKVERISSPDLSSSISKRKRYQGRTETIHRGHRKRTKRSKPDIGRLYDLTSDSSDQKKDESPPPSTHTRVVRRKHGAGFATEGDSFSAAPKDTQRYQRKYIPDSLIKGGGVLETPIFAKKDQQNDEIGPAVSKDGNYGQTSGIARRSYLDLIEPWLNFQTLIHGDGRRRSVEKARNELMSVVKDLRQQEDQQVKEATANDRSNAVNKAHPVEKRD</sequence>
<evidence type="ECO:0000313" key="2">
    <source>
        <dbReference type="EMBL" id="OCL12484.1"/>
    </source>
</evidence>
<accession>A0A8E2JX75</accession>
<gene>
    <name evidence="2" type="ORF">AOQ84DRAFT_360614</name>
</gene>
<feature type="region of interest" description="Disordered" evidence="1">
    <location>
        <begin position="1"/>
        <end position="210"/>
    </location>
</feature>
<evidence type="ECO:0000313" key="3">
    <source>
        <dbReference type="Proteomes" id="UP000250140"/>
    </source>
</evidence>
<feature type="compositionally biased region" description="Acidic residues" evidence="1">
    <location>
        <begin position="91"/>
        <end position="109"/>
    </location>
</feature>
<evidence type="ECO:0000256" key="1">
    <source>
        <dbReference type="SAM" id="MobiDB-lite"/>
    </source>
</evidence>
<feature type="compositionally biased region" description="Basic residues" evidence="1">
    <location>
        <begin position="1"/>
        <end position="18"/>
    </location>
</feature>
<dbReference type="Proteomes" id="UP000250140">
    <property type="component" value="Unassembled WGS sequence"/>
</dbReference>
<proteinExistence type="predicted"/>